<dbReference type="OrthoDB" id="10260355at2759"/>
<name>A0A194V5B8_CYTMA</name>
<evidence type="ECO:0000256" key="2">
    <source>
        <dbReference type="ARBA" id="ARBA00022630"/>
    </source>
</evidence>
<dbReference type="SUPFAM" id="SSF51905">
    <property type="entry name" value="FAD/NAD(P)-binding domain"/>
    <property type="match status" value="1"/>
</dbReference>
<evidence type="ECO:0000256" key="1">
    <source>
        <dbReference type="ARBA" id="ARBA00009333"/>
    </source>
</evidence>
<dbReference type="AlphaFoldDB" id="A0A194V5B8"/>
<dbReference type="GO" id="GO:0016491">
    <property type="term" value="F:oxidoreductase activity"/>
    <property type="evidence" value="ECO:0007669"/>
    <property type="project" value="UniProtKB-KW"/>
</dbReference>
<dbReference type="Gene3D" id="3.50.50.60">
    <property type="entry name" value="FAD/NAD(P)-binding domain"/>
    <property type="match status" value="1"/>
</dbReference>
<evidence type="ECO:0000313" key="5">
    <source>
        <dbReference type="EMBL" id="KUI59137.1"/>
    </source>
</evidence>
<dbReference type="PRINTS" id="PR00368">
    <property type="entry name" value="FADPNR"/>
</dbReference>
<feature type="domain" description="FAD/NAD(P)-binding" evidence="4">
    <location>
        <begin position="5"/>
        <end position="117"/>
    </location>
</feature>
<protein>
    <submittedName>
        <fullName evidence="5">Thioredoxin reductase</fullName>
    </submittedName>
</protein>
<dbReference type="STRING" id="694573.A0A194V5B8"/>
<dbReference type="GO" id="GO:0097237">
    <property type="term" value="P:cellular response to toxic substance"/>
    <property type="evidence" value="ECO:0007669"/>
    <property type="project" value="UniProtKB-ARBA"/>
</dbReference>
<dbReference type="Proteomes" id="UP000078576">
    <property type="component" value="Unassembled WGS sequence"/>
</dbReference>
<keyword evidence="2" id="KW-0285">Flavoprotein</keyword>
<keyword evidence="6" id="KW-1185">Reference proteome</keyword>
<dbReference type="EMBL" id="KN714725">
    <property type="protein sequence ID" value="KUI59137.1"/>
    <property type="molecule type" value="Genomic_DNA"/>
</dbReference>
<dbReference type="InterPro" id="IPR023753">
    <property type="entry name" value="FAD/NAD-binding_dom"/>
</dbReference>
<keyword evidence="3" id="KW-0560">Oxidoreductase</keyword>
<dbReference type="PANTHER" id="PTHR48105">
    <property type="entry name" value="THIOREDOXIN REDUCTASE 1-RELATED-RELATED"/>
    <property type="match status" value="1"/>
</dbReference>
<proteinExistence type="inferred from homology"/>
<accession>A0A194V5B8</accession>
<evidence type="ECO:0000259" key="4">
    <source>
        <dbReference type="Pfam" id="PF07992"/>
    </source>
</evidence>
<organism evidence="5 6">
    <name type="scientific">Cytospora mali</name>
    <name type="common">Apple Valsa canker fungus</name>
    <name type="synonym">Valsa mali</name>
    <dbReference type="NCBI Taxonomy" id="578113"/>
    <lineage>
        <taxon>Eukaryota</taxon>
        <taxon>Fungi</taxon>
        <taxon>Dikarya</taxon>
        <taxon>Ascomycota</taxon>
        <taxon>Pezizomycotina</taxon>
        <taxon>Sordariomycetes</taxon>
        <taxon>Sordariomycetidae</taxon>
        <taxon>Diaporthales</taxon>
        <taxon>Cytosporaceae</taxon>
        <taxon>Cytospora</taxon>
    </lineage>
</organism>
<evidence type="ECO:0000313" key="6">
    <source>
        <dbReference type="Proteomes" id="UP000078576"/>
    </source>
</evidence>
<dbReference type="PRINTS" id="PR00469">
    <property type="entry name" value="PNDRDTASEII"/>
</dbReference>
<comment type="similarity">
    <text evidence="1">Belongs to the class-II pyridine nucleotide-disulfide oxidoreductase family.</text>
</comment>
<sequence length="124" mass="13666">MASEYDIIIIGGGPSGLSAAASIVRQDHKTVLFDSGNKHMHTVPSWDHRDPEEFRSASRADFERYGCITVENVEIESIKRREDGLFEFTGGGNAWTGKKVILATGVEDVFPDIPGYTECWVSGM</sequence>
<dbReference type="InterPro" id="IPR036188">
    <property type="entry name" value="FAD/NAD-bd_sf"/>
</dbReference>
<dbReference type="InterPro" id="IPR050097">
    <property type="entry name" value="Ferredoxin-NADP_redctase_2"/>
</dbReference>
<evidence type="ECO:0000256" key="3">
    <source>
        <dbReference type="ARBA" id="ARBA00023002"/>
    </source>
</evidence>
<dbReference type="Pfam" id="PF07992">
    <property type="entry name" value="Pyr_redox_2"/>
    <property type="match status" value="1"/>
</dbReference>
<gene>
    <name evidence="5" type="ORF">VP1G_06424</name>
</gene>
<reference evidence="6" key="1">
    <citation type="submission" date="2014-12" db="EMBL/GenBank/DDBJ databases">
        <title>Genome Sequence of Valsa Canker Pathogens Uncovers a Specific Adaption of Colonization on Woody Bark.</title>
        <authorList>
            <person name="Yin Z."/>
            <person name="Liu H."/>
            <person name="Gao X."/>
            <person name="Li Z."/>
            <person name="Song N."/>
            <person name="Ke X."/>
            <person name="Dai Q."/>
            <person name="Wu Y."/>
            <person name="Sun Y."/>
            <person name="Xu J.-R."/>
            <person name="Kang Z.K."/>
            <person name="Wang L."/>
            <person name="Huang L."/>
        </authorList>
    </citation>
    <scope>NUCLEOTIDE SEQUENCE [LARGE SCALE GENOMIC DNA]</scope>
    <source>
        <strain evidence="6">SXYL134</strain>
    </source>
</reference>